<dbReference type="Proteomes" id="UP001162501">
    <property type="component" value="Chromosome 9"/>
</dbReference>
<reference evidence="1" key="1">
    <citation type="submission" date="2023-05" db="EMBL/GenBank/DDBJ databases">
        <authorList>
            <consortium name="ELIXIR-Norway"/>
        </authorList>
    </citation>
    <scope>NUCLEOTIDE SEQUENCE</scope>
</reference>
<accession>A0ACB0FKR5</accession>
<protein>
    <submittedName>
        <fullName evidence="1">Uncharacterized protein</fullName>
    </submittedName>
</protein>
<sequence length="150" mass="15679">MQSRLSRDSALRPGAVAASYHGLQGSGQLLPRICGADGRTAESTRRRGRAQRAAARTGAGGIVLTHKEGHAWQDTDRAQRQAEGSPPPRPSGRRTPSPGTGRVKKGFPEAGGRYDDSSPSTLPTELASSASAERCGGLRNDCSARSQSVS</sequence>
<name>A0ACB0FKR5_RANTA</name>
<organism evidence="1 2">
    <name type="scientific">Rangifer tarandus platyrhynchus</name>
    <name type="common">Svalbard reindeer</name>
    <dbReference type="NCBI Taxonomy" id="3082113"/>
    <lineage>
        <taxon>Eukaryota</taxon>
        <taxon>Metazoa</taxon>
        <taxon>Chordata</taxon>
        <taxon>Craniata</taxon>
        <taxon>Vertebrata</taxon>
        <taxon>Euteleostomi</taxon>
        <taxon>Mammalia</taxon>
        <taxon>Eutheria</taxon>
        <taxon>Laurasiatheria</taxon>
        <taxon>Artiodactyla</taxon>
        <taxon>Ruminantia</taxon>
        <taxon>Pecora</taxon>
        <taxon>Cervidae</taxon>
        <taxon>Odocoileinae</taxon>
        <taxon>Rangifer</taxon>
    </lineage>
</organism>
<evidence type="ECO:0000313" key="2">
    <source>
        <dbReference type="Proteomes" id="UP001162501"/>
    </source>
</evidence>
<evidence type="ECO:0000313" key="1">
    <source>
        <dbReference type="EMBL" id="CAI9713659.1"/>
    </source>
</evidence>
<gene>
    <name evidence="1" type="ORF">MRATA1EN3_LOCUS24872</name>
</gene>
<dbReference type="EMBL" id="OX596093">
    <property type="protein sequence ID" value="CAI9713659.1"/>
    <property type="molecule type" value="Genomic_DNA"/>
</dbReference>
<proteinExistence type="predicted"/>